<evidence type="ECO:0000256" key="7">
    <source>
        <dbReference type="ARBA" id="ARBA00022842"/>
    </source>
</evidence>
<keyword evidence="5 13" id="KW-0547">Nucleotide-binding</keyword>
<feature type="transmembrane region" description="Helical" evidence="13">
    <location>
        <begin position="101"/>
        <end position="119"/>
    </location>
</feature>
<evidence type="ECO:0000256" key="2">
    <source>
        <dbReference type="ARBA" id="ARBA00008109"/>
    </source>
</evidence>
<feature type="domain" description="P-type ATPase C-terminal" evidence="16">
    <location>
        <begin position="1039"/>
        <end position="1289"/>
    </location>
</feature>
<dbReference type="GO" id="GO:0045332">
    <property type="term" value="P:phospholipid translocation"/>
    <property type="evidence" value="ECO:0007669"/>
    <property type="project" value="TreeGrafter"/>
</dbReference>
<proteinExistence type="inferred from homology"/>
<keyword evidence="18" id="KW-1185">Reference proteome</keyword>
<dbReference type="PRINTS" id="PR00119">
    <property type="entry name" value="CATATPASE"/>
</dbReference>
<dbReference type="Pfam" id="PF13246">
    <property type="entry name" value="Cation_ATPase"/>
    <property type="match status" value="1"/>
</dbReference>
<dbReference type="GO" id="GO:0016887">
    <property type="term" value="F:ATP hydrolysis activity"/>
    <property type="evidence" value="ECO:0007669"/>
    <property type="project" value="InterPro"/>
</dbReference>
<keyword evidence="3 13" id="KW-0812">Transmembrane</keyword>
<dbReference type="Pfam" id="PF16209">
    <property type="entry name" value="PhoLip_ATPase_N"/>
    <property type="match status" value="1"/>
</dbReference>
<organism evidence="17 18">
    <name type="scientific">Malassezia vespertilionis</name>
    <dbReference type="NCBI Taxonomy" id="2020962"/>
    <lineage>
        <taxon>Eukaryota</taxon>
        <taxon>Fungi</taxon>
        <taxon>Dikarya</taxon>
        <taxon>Basidiomycota</taxon>
        <taxon>Ustilaginomycotina</taxon>
        <taxon>Malasseziomycetes</taxon>
        <taxon>Malasseziales</taxon>
        <taxon>Malasseziaceae</taxon>
        <taxon>Malassezia</taxon>
    </lineage>
</organism>
<dbReference type="InterPro" id="IPR008250">
    <property type="entry name" value="ATPase_P-typ_transduc_dom_A_sf"/>
</dbReference>
<dbReference type="Gene3D" id="2.70.150.10">
    <property type="entry name" value="Calcium-transporting ATPase, cytoplasmic transduction domain A"/>
    <property type="match status" value="1"/>
</dbReference>
<dbReference type="STRING" id="2020962.A0A2N1JGH2"/>
<dbReference type="SFLD" id="SFLDF00027">
    <property type="entry name" value="p-type_atpase"/>
    <property type="match status" value="1"/>
</dbReference>
<feature type="transmembrane region" description="Helical" evidence="13">
    <location>
        <begin position="1260"/>
        <end position="1280"/>
    </location>
</feature>
<dbReference type="OrthoDB" id="377733at2759"/>
<evidence type="ECO:0000256" key="3">
    <source>
        <dbReference type="ARBA" id="ARBA00022692"/>
    </source>
</evidence>
<evidence type="ECO:0000313" key="17">
    <source>
        <dbReference type="EMBL" id="PKI85652.1"/>
    </source>
</evidence>
<keyword evidence="4" id="KW-0479">Metal-binding</keyword>
<dbReference type="Gene3D" id="3.40.50.1000">
    <property type="entry name" value="HAD superfamily/HAD-like"/>
    <property type="match status" value="1"/>
</dbReference>
<dbReference type="InterPro" id="IPR036412">
    <property type="entry name" value="HAD-like_sf"/>
</dbReference>
<comment type="subcellular location">
    <subcellularLocation>
        <location evidence="1 13">Membrane</location>
        <topology evidence="1 13">Multi-pass membrane protein</topology>
    </subcellularLocation>
</comment>
<dbReference type="SUPFAM" id="SSF81653">
    <property type="entry name" value="Calcium ATPase, transduction domain A"/>
    <property type="match status" value="1"/>
</dbReference>
<reference evidence="17 18" key="1">
    <citation type="submission" date="2017-10" db="EMBL/GenBank/DDBJ databases">
        <title>A novel species of cold-tolerant Malassezia isolated from bats.</title>
        <authorList>
            <person name="Lorch J.M."/>
            <person name="Palmer J.M."/>
            <person name="Vanderwolf K.J."/>
            <person name="Schmidt K.Z."/>
            <person name="Verant M.L."/>
            <person name="Weller T.J."/>
            <person name="Blehert D.S."/>
        </authorList>
    </citation>
    <scope>NUCLEOTIDE SEQUENCE [LARGE SCALE GENOMIC DNA]</scope>
    <source>
        <strain evidence="17 18">NWHC:44797-103</strain>
    </source>
</reference>
<sequence>MSLVWRKIQEIDLNPETAFRRRRPPPAPRRVVVNADLPPDAVDSKGRVIRSWIYCTNQVKSSKYTLYNFVFKNLLEQFRRVANIFFLVLVILQFFPEFSTISPGVAMLPLLIVLAITMIKDGYEDVKRHQSDRSINLHKTHILAGGGFKNHNATEAKSRSLSFFLGVLRQYVSPVFGVKHKPSPDAAPAAEELPIDSHGHAQSMDISRTLSPTPMSPIDERNTVNFTSPLTSPVSASHEWRSPQQRRSMHSERSRRTSGTHTRKRDSMLSELHHKHDDTLPYWRTRTWEDLKVGDIVKLQNNEEVPADILICSTSEDDGICFVETKNLDGEINLKSRYAVPELSGMRTKEDCMYYHFDVEVESQNTDMYRFNARVNMHDEVNEQGLPLQYPVTLSQVALRGCTLRNTDWTIGVVVMTGLDSKVVLNSGDTPSKRSLMELQMNRMVYVNLAIIAVIAVVCAIADAQLEKHYFNLGAYWEYAATRNDDNPNINGLIAFANSLITFQNFVPISLYISFEVVRTIQALFIFEDHDMYYEKAKRRTTAKSWNLSDELGQIQYIISDKTGTLTQNLMIFRECSVGGTIYKGENAAEAVELLASRQRSEKKVHPDKIHVCPAYEDMPPYQNKRLSEIIDNQSSSDHTIVDAFFHCLSLCHTVHVAQTEEKDQIMYKAESPDEQALVQTAADNGYVFCGRRVNTVQLQVPHTAQREKYEILHVLEFSSARKRMSVVARREADNKLLLFVKGADSMIYSRLADGQRAIRQETDKTLEEFANNGLRTLCFAMAELDVQRYAAWENRYHEASIATEEREERMEELASELERNLYLLGATAIEDRLQDGVPETIADLKRAGINVWVATGDKLETAIAIGYSTMLLAQDMNLIVVRGGEFGTRNSAYQQLERAVERFFGGEEVVESMQHQPPPTGDAQSIVSQRSMASQASLVGGNNGARSGGYALVIDGHALGFVLEEPYSRDLLLRVAVHCRAVVCCRVSPLQKALIVRLIRDGMNGITLAIGDGANDVSMIQAAHVGVGVAGEEGLQAVNSSDYAIGQFRFLKRLVLVHGHWSYYRNSKMINLFFYKQVVHTGTLFWFQIYCAWSTTQAMDYVYLLLYNAIWTVAPVVGIGIFDCNMSDHALMQIPELYAAARERSYFGMMRFFWYMVDGLYQSVVLFFFFMYVYDTTSPRNDGFSIDMYEPTTGMVIATVFAANLYCGLDALAWNWWIVFSIFVGPILIFVFAPIYAAFPPTLIWTYSWGNNYALYRSAQFWFMNILTVVLCLLPRFLYEYWRIMTMPNDVDVVRIIDTREPRHDYVHDPRMPGMRAAQAYESEAMDGDISMRSIHNDDHPLMPVQSRHSSVQYDMSTGQEAIYRGYSFDATDGPIQRPRNRIRQFGSKLNPSHLLRRRTTRKKDEDGAHYISTSDRHAAVLSRGASVAHSDDYTSKRRSFMDDTTMDIGESSDPPLPHVSDAATPSIANASGVSDTFFSVLEGTPSMRNTSGTYMTPRTDMPRFPPRLLTWLRTPPNAEPASNADGAGEVPVRLGAEEARSLQAGHLPFAFFARNARAMRVNVEEPATPDMWDPDEHAPMKTMRVCAIRSILATKGLPPELIREVFIFADEGRELSMTRTEVTTYTFNACVRYLRTPCIFSRMQRNFLYRIEVDIDSHDQGWSQDPNRDWIGTYQGSYTWFELTLDRPLYMKDDVSEGSSSSDASTHSEHGASFEEIHRIFLTHNIHGVHAFKRHTIVLAPDQPIVQDARPGDSYSLWARTQYTGWANTVRYARVSLWLDWDA</sequence>
<dbReference type="PROSITE" id="PS00154">
    <property type="entry name" value="ATPASE_E1_E2"/>
    <property type="match status" value="1"/>
</dbReference>
<dbReference type="SFLD" id="SFLDS00003">
    <property type="entry name" value="Haloacid_Dehalogenase"/>
    <property type="match status" value="1"/>
</dbReference>
<dbReference type="EC" id="7.6.2.1" evidence="13"/>
<dbReference type="SFLD" id="SFLDG00002">
    <property type="entry name" value="C1.7:_P-type_atpase_like"/>
    <property type="match status" value="1"/>
</dbReference>
<dbReference type="GO" id="GO:0140326">
    <property type="term" value="F:ATPase-coupled intramembrane lipid transporter activity"/>
    <property type="evidence" value="ECO:0007669"/>
    <property type="project" value="UniProtKB-EC"/>
</dbReference>
<evidence type="ECO:0000256" key="9">
    <source>
        <dbReference type="ARBA" id="ARBA00022989"/>
    </source>
</evidence>
<dbReference type="InterPro" id="IPR032631">
    <property type="entry name" value="P-type_ATPase_N"/>
</dbReference>
<feature type="region of interest" description="Disordered" evidence="14">
    <location>
        <begin position="206"/>
        <end position="267"/>
    </location>
</feature>
<feature type="transmembrane region" description="Helical" evidence="13">
    <location>
        <begin position="1217"/>
        <end position="1240"/>
    </location>
</feature>
<evidence type="ECO:0000256" key="4">
    <source>
        <dbReference type="ARBA" id="ARBA00022723"/>
    </source>
</evidence>
<evidence type="ECO:0000256" key="11">
    <source>
        <dbReference type="ARBA" id="ARBA00034036"/>
    </source>
</evidence>
<evidence type="ECO:0000259" key="15">
    <source>
        <dbReference type="Pfam" id="PF16209"/>
    </source>
</evidence>
<dbReference type="InterPro" id="IPR032630">
    <property type="entry name" value="P_typ_ATPase_c"/>
</dbReference>
<dbReference type="GO" id="GO:0005524">
    <property type="term" value="F:ATP binding"/>
    <property type="evidence" value="ECO:0007669"/>
    <property type="project" value="UniProtKB-UniRule"/>
</dbReference>
<evidence type="ECO:0000256" key="12">
    <source>
        <dbReference type="ARBA" id="ARBA00049128"/>
    </source>
</evidence>
<feature type="domain" description="P-type ATPase N-terminal" evidence="15">
    <location>
        <begin position="53"/>
        <end position="105"/>
    </location>
</feature>
<evidence type="ECO:0000256" key="14">
    <source>
        <dbReference type="SAM" id="MobiDB-lite"/>
    </source>
</evidence>
<dbReference type="SUPFAM" id="SSF56784">
    <property type="entry name" value="HAD-like"/>
    <property type="match status" value="1"/>
</dbReference>
<evidence type="ECO:0000256" key="6">
    <source>
        <dbReference type="ARBA" id="ARBA00022840"/>
    </source>
</evidence>
<dbReference type="Pfam" id="PF16212">
    <property type="entry name" value="PhoLip_ATPase_C"/>
    <property type="match status" value="1"/>
</dbReference>
<dbReference type="GO" id="GO:0005886">
    <property type="term" value="C:plasma membrane"/>
    <property type="evidence" value="ECO:0007669"/>
    <property type="project" value="TreeGrafter"/>
</dbReference>
<dbReference type="PANTHER" id="PTHR24092:SF153">
    <property type="entry name" value="PHOSPHOLIPID-TRANSPORTING ATPASE"/>
    <property type="match status" value="1"/>
</dbReference>
<feature type="transmembrane region" description="Helical" evidence="13">
    <location>
        <begin position="1153"/>
        <end position="1173"/>
    </location>
</feature>
<comment type="catalytic activity">
    <reaction evidence="12">
        <text>a 1,2-diacyl-sn-glycero-3-phosphoethanolamine(out) + ATP + H2O = a 1,2-diacyl-sn-glycero-3-phosphoethanolamine(in) + ADP + phosphate + H(+)</text>
        <dbReference type="Rhea" id="RHEA:66132"/>
        <dbReference type="ChEBI" id="CHEBI:15377"/>
        <dbReference type="ChEBI" id="CHEBI:15378"/>
        <dbReference type="ChEBI" id="CHEBI:30616"/>
        <dbReference type="ChEBI" id="CHEBI:43474"/>
        <dbReference type="ChEBI" id="CHEBI:64612"/>
        <dbReference type="ChEBI" id="CHEBI:456216"/>
    </reaction>
    <physiologicalReaction direction="left-to-right" evidence="12">
        <dbReference type="Rhea" id="RHEA:66133"/>
    </physiologicalReaction>
</comment>
<keyword evidence="8 13" id="KW-1278">Translocase</keyword>
<dbReference type="NCBIfam" id="TIGR01494">
    <property type="entry name" value="ATPase_P-type"/>
    <property type="match status" value="1"/>
</dbReference>
<dbReference type="NCBIfam" id="TIGR01652">
    <property type="entry name" value="ATPase-Plipid"/>
    <property type="match status" value="1"/>
</dbReference>
<dbReference type="InterPro" id="IPR023299">
    <property type="entry name" value="ATPase_P-typ_cyto_dom_N"/>
</dbReference>
<dbReference type="PANTHER" id="PTHR24092">
    <property type="entry name" value="PROBABLE PHOSPHOLIPID-TRANSPORTING ATPASE"/>
    <property type="match status" value="1"/>
</dbReference>
<keyword evidence="7 13" id="KW-0460">Magnesium</keyword>
<evidence type="ECO:0000313" key="18">
    <source>
        <dbReference type="Proteomes" id="UP000232875"/>
    </source>
</evidence>
<evidence type="ECO:0000256" key="5">
    <source>
        <dbReference type="ARBA" id="ARBA00022741"/>
    </source>
</evidence>
<feature type="transmembrane region" description="Helical" evidence="13">
    <location>
        <begin position="444"/>
        <end position="466"/>
    </location>
</feature>
<protein>
    <recommendedName>
        <fullName evidence="13">Phospholipid-transporting ATPase</fullName>
        <ecNumber evidence="13">7.6.2.1</ecNumber>
    </recommendedName>
</protein>
<evidence type="ECO:0000256" key="13">
    <source>
        <dbReference type="RuleBase" id="RU362033"/>
    </source>
</evidence>
<keyword evidence="10 13" id="KW-0472">Membrane</keyword>
<comment type="catalytic activity">
    <reaction evidence="11 13">
        <text>ATP + H2O + phospholipidSide 1 = ADP + phosphate + phospholipidSide 2.</text>
        <dbReference type="EC" id="7.6.2.1"/>
    </reaction>
</comment>
<comment type="similarity">
    <text evidence="2 13">Belongs to the cation transport ATPase (P-type) (TC 3.A.3) family. Type IV subfamily.</text>
</comment>
<evidence type="ECO:0000256" key="10">
    <source>
        <dbReference type="ARBA" id="ARBA00023136"/>
    </source>
</evidence>
<evidence type="ECO:0000259" key="16">
    <source>
        <dbReference type="Pfam" id="PF16212"/>
    </source>
</evidence>
<gene>
    <name evidence="17" type="ORF">MVES_000274</name>
</gene>
<name>A0A2N1JGH2_9BASI</name>
<evidence type="ECO:0000256" key="8">
    <source>
        <dbReference type="ARBA" id="ARBA00022967"/>
    </source>
</evidence>
<accession>A0A2N1JGH2</accession>
<feature type="transmembrane region" description="Helical" evidence="13">
    <location>
        <begin position="78"/>
        <end position="95"/>
    </location>
</feature>
<dbReference type="InterPro" id="IPR023214">
    <property type="entry name" value="HAD_sf"/>
</dbReference>
<dbReference type="InterPro" id="IPR006539">
    <property type="entry name" value="P-type_ATPase_IV"/>
</dbReference>
<dbReference type="SUPFAM" id="SSF81660">
    <property type="entry name" value="Metal cation-transporting ATPase, ATP-binding domain N"/>
    <property type="match status" value="1"/>
</dbReference>
<dbReference type="InterPro" id="IPR001757">
    <property type="entry name" value="P_typ_ATPase"/>
</dbReference>
<feature type="transmembrane region" description="Helical" evidence="13">
    <location>
        <begin position="1102"/>
        <end position="1123"/>
    </location>
</feature>
<dbReference type="SUPFAM" id="SSF81665">
    <property type="entry name" value="Calcium ATPase, transmembrane domain M"/>
    <property type="match status" value="1"/>
</dbReference>
<keyword evidence="6 13" id="KW-0067">ATP-binding</keyword>
<dbReference type="InterPro" id="IPR018303">
    <property type="entry name" value="ATPase_P-typ_P_site"/>
</dbReference>
<dbReference type="InterPro" id="IPR023298">
    <property type="entry name" value="ATPase_P-typ_TM_dom_sf"/>
</dbReference>
<dbReference type="InterPro" id="IPR044492">
    <property type="entry name" value="P_typ_ATPase_HD_dom"/>
</dbReference>
<dbReference type="GO" id="GO:0000287">
    <property type="term" value="F:magnesium ion binding"/>
    <property type="evidence" value="ECO:0007669"/>
    <property type="project" value="UniProtKB-UniRule"/>
</dbReference>
<keyword evidence="9 13" id="KW-1133">Transmembrane helix</keyword>
<feature type="transmembrane region" description="Helical" evidence="13">
    <location>
        <begin position="1193"/>
        <end position="1210"/>
    </location>
</feature>
<dbReference type="Proteomes" id="UP000232875">
    <property type="component" value="Unassembled WGS sequence"/>
</dbReference>
<evidence type="ECO:0000256" key="1">
    <source>
        <dbReference type="ARBA" id="ARBA00004141"/>
    </source>
</evidence>
<dbReference type="Gene3D" id="3.40.1110.10">
    <property type="entry name" value="Calcium-transporting ATPase, cytoplasmic domain N"/>
    <property type="match status" value="1"/>
</dbReference>
<feature type="compositionally biased region" description="Polar residues" evidence="14">
    <location>
        <begin position="223"/>
        <end position="235"/>
    </location>
</feature>
<feature type="transmembrane region" description="Helical" evidence="13">
    <location>
        <begin position="1074"/>
        <end position="1096"/>
    </location>
</feature>
<dbReference type="EMBL" id="KZ454987">
    <property type="protein sequence ID" value="PKI85652.1"/>
    <property type="molecule type" value="Genomic_DNA"/>
</dbReference>